<evidence type="ECO:0000313" key="2">
    <source>
        <dbReference type="Proteomes" id="UP000320672"/>
    </source>
</evidence>
<name>A0A517MM74_9BACT</name>
<proteinExistence type="predicted"/>
<protein>
    <submittedName>
        <fullName evidence="1">Uncharacterized protein</fullName>
    </submittedName>
</protein>
<sequence>MGFLKRILRSTGPEGAVNTDPAGSFERLSDEELQAHMGIDRYDSFYLTNAIRPSYDLQVIPRQGFRHDEYRDDASGARVPVLMASASRPDLLDLFLELIDPLGPVVDVVLETSHHATAGHQDLYREHIDVPVLKSTLLEFEDLLLNDGCTGIAVVNPQKQQEVQFDEHKMLIAYGHPLKEFERVLIAGDVFPDPDIRFITEAEHVHSSTDRYIHDFEILKSRLGMDSDWN</sequence>
<organism evidence="1 2">
    <name type="scientific">Roseimaritima multifibrata</name>
    <dbReference type="NCBI Taxonomy" id="1930274"/>
    <lineage>
        <taxon>Bacteria</taxon>
        <taxon>Pseudomonadati</taxon>
        <taxon>Planctomycetota</taxon>
        <taxon>Planctomycetia</taxon>
        <taxon>Pirellulales</taxon>
        <taxon>Pirellulaceae</taxon>
        <taxon>Roseimaritima</taxon>
    </lineage>
</organism>
<dbReference type="KEGG" id="rml:FF011L_47710"/>
<gene>
    <name evidence="1" type="ORF">FF011L_47710</name>
</gene>
<dbReference type="OrthoDB" id="252714at2"/>
<dbReference type="RefSeq" id="WP_145354180.1">
    <property type="nucleotide sequence ID" value="NZ_CP036262.1"/>
</dbReference>
<reference evidence="1 2" key="1">
    <citation type="submission" date="2019-02" db="EMBL/GenBank/DDBJ databases">
        <title>Deep-cultivation of Planctomycetes and their phenomic and genomic characterization uncovers novel biology.</title>
        <authorList>
            <person name="Wiegand S."/>
            <person name="Jogler M."/>
            <person name="Boedeker C."/>
            <person name="Pinto D."/>
            <person name="Vollmers J."/>
            <person name="Rivas-Marin E."/>
            <person name="Kohn T."/>
            <person name="Peeters S.H."/>
            <person name="Heuer A."/>
            <person name="Rast P."/>
            <person name="Oberbeckmann S."/>
            <person name="Bunk B."/>
            <person name="Jeske O."/>
            <person name="Meyerdierks A."/>
            <person name="Storesund J.E."/>
            <person name="Kallscheuer N."/>
            <person name="Luecker S."/>
            <person name="Lage O.M."/>
            <person name="Pohl T."/>
            <person name="Merkel B.J."/>
            <person name="Hornburger P."/>
            <person name="Mueller R.-W."/>
            <person name="Bruemmer F."/>
            <person name="Labrenz M."/>
            <person name="Spormann A.M."/>
            <person name="Op den Camp H."/>
            <person name="Overmann J."/>
            <person name="Amann R."/>
            <person name="Jetten M.S.M."/>
            <person name="Mascher T."/>
            <person name="Medema M.H."/>
            <person name="Devos D.P."/>
            <person name="Kaster A.-K."/>
            <person name="Ovreas L."/>
            <person name="Rohde M."/>
            <person name="Galperin M.Y."/>
            <person name="Jogler C."/>
        </authorList>
    </citation>
    <scope>NUCLEOTIDE SEQUENCE [LARGE SCALE GENOMIC DNA]</scope>
    <source>
        <strain evidence="1 2">FF011L</strain>
    </source>
</reference>
<dbReference type="Proteomes" id="UP000320672">
    <property type="component" value="Chromosome"/>
</dbReference>
<dbReference type="AlphaFoldDB" id="A0A517MM74"/>
<evidence type="ECO:0000313" key="1">
    <source>
        <dbReference type="EMBL" id="QDS95969.1"/>
    </source>
</evidence>
<keyword evidence="2" id="KW-1185">Reference proteome</keyword>
<accession>A0A517MM74</accession>
<dbReference type="EMBL" id="CP036262">
    <property type="protein sequence ID" value="QDS95969.1"/>
    <property type="molecule type" value="Genomic_DNA"/>
</dbReference>